<name>A0AAD8VA13_9PEZI</name>
<comment type="caution">
    <text evidence="2">The sequence shown here is derived from an EMBL/GenBank/DDBJ whole genome shotgun (WGS) entry which is preliminary data.</text>
</comment>
<sequence>MSAPRVFKGREEEMTMEQLAASSATAKIQSTSGGFNVGDVPLIKSDIASSPAANAQPVTAETKKRKAGRPSKTSRAVKKLKLAESPEVEAETPQSAVPSAENSSSSPYATPDSPSLNKRKMQQSARELSQGASVHNSNDDVKEDAVPEPVSVHTRRGRPRKNQIPIPVNTTGKGKSKAKLPLLVSRRLFPRRYTKTNQRGIIDSVRTSRASTRIGSEKAAPAKTPQARAAPTKRVFASCFFVFRDSELTKRMTGLFLLWPRCWSSQEDSPQRRFGQPAVHQGGVCRGEDRRLPHRPHHQRAYVYGEVEGLHREGQHLGAGEESWKMQFPYQDIYRLSKFKGKEKGKEVKDAGQAMSTT</sequence>
<accession>A0AAD8VA13</accession>
<keyword evidence="3" id="KW-1185">Reference proteome</keyword>
<feature type="compositionally biased region" description="Polar residues" evidence="1">
    <location>
        <begin position="20"/>
        <end position="34"/>
    </location>
</feature>
<feature type="compositionally biased region" description="Polar residues" evidence="1">
    <location>
        <begin position="47"/>
        <end position="59"/>
    </location>
</feature>
<evidence type="ECO:0000313" key="3">
    <source>
        <dbReference type="Proteomes" id="UP001230504"/>
    </source>
</evidence>
<dbReference type="AlphaFoldDB" id="A0AAD8VA13"/>
<dbReference type="RefSeq" id="XP_060418201.1">
    <property type="nucleotide sequence ID" value="XM_060552885.1"/>
</dbReference>
<feature type="region of interest" description="Disordered" evidence="1">
    <location>
        <begin position="207"/>
        <end position="227"/>
    </location>
</feature>
<dbReference type="Proteomes" id="UP001230504">
    <property type="component" value="Unassembled WGS sequence"/>
</dbReference>
<feature type="compositionally biased region" description="Polar residues" evidence="1">
    <location>
        <begin position="112"/>
        <end position="136"/>
    </location>
</feature>
<dbReference type="GeneID" id="85437125"/>
<evidence type="ECO:0000256" key="1">
    <source>
        <dbReference type="SAM" id="MobiDB-lite"/>
    </source>
</evidence>
<evidence type="ECO:0000313" key="2">
    <source>
        <dbReference type="EMBL" id="KAK1597411.1"/>
    </source>
</evidence>
<dbReference type="EMBL" id="JAHLJV010000008">
    <property type="protein sequence ID" value="KAK1597411.1"/>
    <property type="molecule type" value="Genomic_DNA"/>
</dbReference>
<protein>
    <submittedName>
        <fullName evidence="2">Uncharacterized protein</fullName>
    </submittedName>
</protein>
<feature type="region of interest" description="Disordered" evidence="1">
    <location>
        <begin position="1"/>
        <end position="177"/>
    </location>
</feature>
<feature type="region of interest" description="Disordered" evidence="1">
    <location>
        <begin position="269"/>
        <end position="292"/>
    </location>
</feature>
<proteinExistence type="predicted"/>
<organism evidence="2 3">
    <name type="scientific">Colletotrichum navitas</name>
    <dbReference type="NCBI Taxonomy" id="681940"/>
    <lineage>
        <taxon>Eukaryota</taxon>
        <taxon>Fungi</taxon>
        <taxon>Dikarya</taxon>
        <taxon>Ascomycota</taxon>
        <taxon>Pezizomycotina</taxon>
        <taxon>Sordariomycetes</taxon>
        <taxon>Hypocreomycetidae</taxon>
        <taxon>Glomerellales</taxon>
        <taxon>Glomerellaceae</taxon>
        <taxon>Colletotrichum</taxon>
        <taxon>Colletotrichum graminicola species complex</taxon>
    </lineage>
</organism>
<feature type="compositionally biased region" description="Low complexity" evidence="1">
    <location>
        <begin position="218"/>
        <end position="227"/>
    </location>
</feature>
<feature type="compositionally biased region" description="Low complexity" evidence="1">
    <location>
        <begin position="95"/>
        <end position="107"/>
    </location>
</feature>
<reference evidence="2" key="1">
    <citation type="submission" date="2021-06" db="EMBL/GenBank/DDBJ databases">
        <title>Comparative genomics, transcriptomics and evolutionary studies reveal genomic signatures of adaptation to plant cell wall in hemibiotrophic fungi.</title>
        <authorList>
            <consortium name="DOE Joint Genome Institute"/>
            <person name="Baroncelli R."/>
            <person name="Diaz J.F."/>
            <person name="Benocci T."/>
            <person name="Peng M."/>
            <person name="Battaglia E."/>
            <person name="Haridas S."/>
            <person name="Andreopoulos W."/>
            <person name="Labutti K."/>
            <person name="Pangilinan J."/>
            <person name="Floch G.L."/>
            <person name="Makela M.R."/>
            <person name="Henrissat B."/>
            <person name="Grigoriev I.V."/>
            <person name="Crouch J.A."/>
            <person name="De Vries R.P."/>
            <person name="Sukno S.A."/>
            <person name="Thon M.R."/>
        </authorList>
    </citation>
    <scope>NUCLEOTIDE SEQUENCE</scope>
    <source>
        <strain evidence="2">CBS 125086</strain>
    </source>
</reference>
<gene>
    <name evidence="2" type="ORF">LY79DRAFT_385025</name>
</gene>